<sequence>MSVTPPPSAATPPVLAEVVRSGFVEGRHRGSLVLLAADGSVELALGDVTAPVFPRSANKPMQAAGVLRVGLDLSGERLALAAASHSGETFHRDLVHKMLGEYGLRPDQLQCPPDLPLDPEERETYLAAGGARDRVVMNCSGKHTAMLAACLRNDWPTDTYLDPGHPLQQTIHGVVEEAAGEPVAAVGTDGCGAPLLALTLTGLARAYRSFVLAAPGTPERRVADAMRAHPEYVAGTRRHDTWLMREVPGALSKMGAEAVQAVALPDGRALAFKVEDGASRALGPVLARALRLLGVRAPVVERIGHAPLLGGGREVGEVRAVF</sequence>
<keyword evidence="2" id="KW-1185">Reference proteome</keyword>
<protein>
    <submittedName>
        <fullName evidence="1">Asparaginase</fullName>
    </submittedName>
</protein>
<gene>
    <name evidence="1" type="ORF">GCM10010389_55360</name>
</gene>
<reference evidence="1" key="1">
    <citation type="journal article" date="2014" name="Int. J. Syst. Evol. Microbiol.">
        <title>Complete genome sequence of Corynebacterium casei LMG S-19264T (=DSM 44701T), isolated from a smear-ripened cheese.</title>
        <authorList>
            <consortium name="US DOE Joint Genome Institute (JGI-PGF)"/>
            <person name="Walter F."/>
            <person name="Albersmeier A."/>
            <person name="Kalinowski J."/>
            <person name="Ruckert C."/>
        </authorList>
    </citation>
    <scope>NUCLEOTIDE SEQUENCE</scope>
    <source>
        <strain evidence="1">JCM 5016</strain>
    </source>
</reference>
<dbReference type="InterPro" id="IPR010349">
    <property type="entry name" value="Asparaginase_II"/>
</dbReference>
<reference evidence="1" key="2">
    <citation type="submission" date="2020-09" db="EMBL/GenBank/DDBJ databases">
        <authorList>
            <person name="Sun Q."/>
            <person name="Ohkuma M."/>
        </authorList>
    </citation>
    <scope>NUCLEOTIDE SEQUENCE</scope>
    <source>
        <strain evidence="1">JCM 5016</strain>
    </source>
</reference>
<organism evidence="1 2">
    <name type="scientific">Streptomyces echinoruber</name>
    <dbReference type="NCBI Taxonomy" id="68898"/>
    <lineage>
        <taxon>Bacteria</taxon>
        <taxon>Bacillati</taxon>
        <taxon>Actinomycetota</taxon>
        <taxon>Actinomycetes</taxon>
        <taxon>Kitasatosporales</taxon>
        <taxon>Streptomycetaceae</taxon>
        <taxon>Streptomyces</taxon>
    </lineage>
</organism>
<accession>A0A918VN41</accession>
<dbReference type="EMBL" id="BMWH01000029">
    <property type="protein sequence ID" value="GHA09211.1"/>
    <property type="molecule type" value="Genomic_DNA"/>
</dbReference>
<evidence type="ECO:0000313" key="2">
    <source>
        <dbReference type="Proteomes" id="UP000623010"/>
    </source>
</evidence>
<dbReference type="AlphaFoldDB" id="A0A918VN41"/>
<evidence type="ECO:0000313" key="1">
    <source>
        <dbReference type="EMBL" id="GHA09211.1"/>
    </source>
</evidence>
<name>A0A918VN41_9ACTN</name>
<dbReference type="RefSeq" id="WP_190060214.1">
    <property type="nucleotide sequence ID" value="NZ_BMWH01000029.1"/>
</dbReference>
<dbReference type="PANTHER" id="PTHR42110">
    <property type="entry name" value="L-ASPARAGINASE, PUTATIVE (AFU_ORTHOLOGUE AFUA_3G11890)-RELATED"/>
    <property type="match status" value="1"/>
</dbReference>
<proteinExistence type="predicted"/>
<dbReference type="Pfam" id="PF06089">
    <property type="entry name" value="Asparaginase_II"/>
    <property type="match status" value="1"/>
</dbReference>
<comment type="caution">
    <text evidence="1">The sequence shown here is derived from an EMBL/GenBank/DDBJ whole genome shotgun (WGS) entry which is preliminary data.</text>
</comment>
<dbReference type="PANTHER" id="PTHR42110:SF1">
    <property type="entry name" value="L-ASPARAGINASE, PUTATIVE (AFU_ORTHOLOGUE AFUA_3G11890)-RELATED"/>
    <property type="match status" value="1"/>
</dbReference>
<dbReference type="Proteomes" id="UP000623010">
    <property type="component" value="Unassembled WGS sequence"/>
</dbReference>